<keyword evidence="3" id="KW-0539">Nucleus</keyword>
<feature type="compositionally biased region" description="Pro residues" evidence="4">
    <location>
        <begin position="346"/>
        <end position="361"/>
    </location>
</feature>
<evidence type="ECO:0000256" key="4">
    <source>
        <dbReference type="SAM" id="MobiDB-lite"/>
    </source>
</evidence>
<reference evidence="6" key="1">
    <citation type="journal article" date="2023" name="Commun. Biol.">
        <title>Genome analysis of Parmales, the sister group of diatoms, reveals the evolutionary specialization of diatoms from phago-mixotrophs to photoautotrophs.</title>
        <authorList>
            <person name="Ban H."/>
            <person name="Sato S."/>
            <person name="Yoshikawa S."/>
            <person name="Yamada K."/>
            <person name="Nakamura Y."/>
            <person name="Ichinomiya M."/>
            <person name="Sato N."/>
            <person name="Blanc-Mathieu R."/>
            <person name="Endo H."/>
            <person name="Kuwata A."/>
            <person name="Ogata H."/>
        </authorList>
    </citation>
    <scope>NUCLEOTIDE SEQUENCE [LARGE SCALE GENOMIC DNA]</scope>
    <source>
        <strain evidence="6">NIES 3699</strain>
    </source>
</reference>
<dbReference type="SUPFAM" id="SSF46689">
    <property type="entry name" value="Homeodomain-like"/>
    <property type="match status" value="1"/>
</dbReference>
<dbReference type="AlphaFoldDB" id="A0A9W7KXV7"/>
<gene>
    <name evidence="5" type="ORF">TrVE_jg4371</name>
</gene>
<evidence type="ECO:0000313" key="5">
    <source>
        <dbReference type="EMBL" id="GMI15828.1"/>
    </source>
</evidence>
<organism evidence="5 6">
    <name type="scientific">Triparma verrucosa</name>
    <dbReference type="NCBI Taxonomy" id="1606542"/>
    <lineage>
        <taxon>Eukaryota</taxon>
        <taxon>Sar</taxon>
        <taxon>Stramenopiles</taxon>
        <taxon>Ochrophyta</taxon>
        <taxon>Bolidophyceae</taxon>
        <taxon>Parmales</taxon>
        <taxon>Triparmaceae</taxon>
        <taxon>Triparma</taxon>
    </lineage>
</organism>
<feature type="region of interest" description="Disordered" evidence="4">
    <location>
        <begin position="235"/>
        <end position="314"/>
    </location>
</feature>
<dbReference type="InterPro" id="IPR009057">
    <property type="entry name" value="Homeodomain-like_sf"/>
</dbReference>
<evidence type="ECO:0000256" key="2">
    <source>
        <dbReference type="ARBA" id="ARBA00023163"/>
    </source>
</evidence>
<feature type="compositionally biased region" description="Low complexity" evidence="4">
    <location>
        <begin position="270"/>
        <end position="281"/>
    </location>
</feature>
<feature type="region of interest" description="Disordered" evidence="4">
    <location>
        <begin position="341"/>
        <end position="370"/>
    </location>
</feature>
<protein>
    <submittedName>
        <fullName evidence="5">Uncharacterized protein</fullName>
    </submittedName>
</protein>
<feature type="compositionally biased region" description="Low complexity" evidence="4">
    <location>
        <begin position="48"/>
        <end position="60"/>
    </location>
</feature>
<dbReference type="PANTHER" id="PTHR31442:SF29">
    <property type="entry name" value="HOMEODOMAIN-LIKE SUPERFAMILY PROTEIN"/>
    <property type="match status" value="1"/>
</dbReference>
<keyword evidence="6" id="KW-1185">Reference proteome</keyword>
<dbReference type="InterPro" id="IPR044841">
    <property type="entry name" value="LUX/BOA-like"/>
</dbReference>
<feature type="compositionally biased region" description="Polar residues" evidence="4">
    <location>
        <begin position="235"/>
        <end position="245"/>
    </location>
</feature>
<feature type="compositionally biased region" description="Polar residues" evidence="4">
    <location>
        <begin position="253"/>
        <end position="264"/>
    </location>
</feature>
<dbReference type="Gene3D" id="1.10.10.60">
    <property type="entry name" value="Homeodomain-like"/>
    <property type="match status" value="1"/>
</dbReference>
<evidence type="ECO:0000313" key="6">
    <source>
        <dbReference type="Proteomes" id="UP001165160"/>
    </source>
</evidence>
<name>A0A9W7KXV7_9STRA</name>
<dbReference type="InterPro" id="IPR006447">
    <property type="entry name" value="Myb_dom_plants"/>
</dbReference>
<dbReference type="Proteomes" id="UP001165160">
    <property type="component" value="Unassembled WGS sequence"/>
</dbReference>
<dbReference type="GO" id="GO:0003677">
    <property type="term" value="F:DNA binding"/>
    <property type="evidence" value="ECO:0007669"/>
    <property type="project" value="InterPro"/>
</dbReference>
<dbReference type="NCBIfam" id="TIGR01557">
    <property type="entry name" value="myb_SHAQKYF"/>
    <property type="match status" value="1"/>
</dbReference>
<dbReference type="PANTHER" id="PTHR31442">
    <property type="entry name" value="HOMEODOMAIN-LIKE SUPERFAMILY PROTEIN-RELATED"/>
    <property type="match status" value="1"/>
</dbReference>
<accession>A0A9W7KXV7</accession>
<dbReference type="EMBL" id="BRXX01000533">
    <property type="protein sequence ID" value="GMI15828.1"/>
    <property type="molecule type" value="Genomic_DNA"/>
</dbReference>
<dbReference type="GO" id="GO:0003700">
    <property type="term" value="F:DNA-binding transcription factor activity"/>
    <property type="evidence" value="ECO:0007669"/>
    <property type="project" value="InterPro"/>
</dbReference>
<sequence length="404" mass="44897">MDSRPLICVSDVYVSLDPSLDDINNLPQNNSNGNGNGNGNSQHSTYTSGGPSIGINPGISHEPKRHKKDSSDSRWQKRFVWPDSLHRLFVSSVFDVGLKSSTPSAILQVMGEANDYNGQVTTERIKSHLQKFRLHRQKSEKEFLESYGYWRRRLEEGGEGGEEGKLDSSMDSSGENAARACFGVKNFKDDAPSNLFSATPILNDLTEAEKNSEIGRSIVQLSAVLSSLHGVVQSQRLTKPNQSQPIVPPARPNRQSRNTASSYANPHPHPTYQQQYQQHQQHQQHQHPQHPQQPQPQFHPPPQPIVPPFPTPAAAKTIHQDMSAHLEIQNQMRNFKSSEIRKFSARPPPSPRSLPLSPPHSPSKKRKSSVDDVFFGSSNAWDMAGADEDQLFDFLAEGGIGDIS</sequence>
<feature type="compositionally biased region" description="Pro residues" evidence="4">
    <location>
        <begin position="291"/>
        <end position="311"/>
    </location>
</feature>
<keyword evidence="2" id="KW-0804">Transcription</keyword>
<evidence type="ECO:0000256" key="3">
    <source>
        <dbReference type="ARBA" id="ARBA00023242"/>
    </source>
</evidence>
<proteinExistence type="predicted"/>
<keyword evidence="1" id="KW-0805">Transcription regulation</keyword>
<evidence type="ECO:0000256" key="1">
    <source>
        <dbReference type="ARBA" id="ARBA00023015"/>
    </source>
</evidence>
<comment type="caution">
    <text evidence="5">The sequence shown here is derived from an EMBL/GenBank/DDBJ whole genome shotgun (WGS) entry which is preliminary data.</text>
</comment>
<feature type="region of interest" description="Disordered" evidence="4">
    <location>
        <begin position="23"/>
        <end position="73"/>
    </location>
</feature>